<evidence type="ECO:0000313" key="2">
    <source>
        <dbReference type="Proteomes" id="UP001456344"/>
    </source>
</evidence>
<reference evidence="1" key="1">
    <citation type="submission" date="2023-10" db="EMBL/GenBank/DDBJ databases">
        <title>Whole genome sequencing of actinobacterial strain Amycolatopsis sp. (BCA-696) identifies the underlying plant growth-promoting genes.</title>
        <authorList>
            <person name="Gandham P."/>
            <person name="Vadla N."/>
            <person name="Saji A."/>
            <person name="Srinivas V."/>
            <person name="Ruperao P."/>
            <person name="Selvanayagam S."/>
            <person name="Saxena R.K."/>
            <person name="Rathore A."/>
            <person name="Gopalakrishnan S."/>
            <person name="Thakur V."/>
        </authorList>
    </citation>
    <scope>NUCLEOTIDE SEQUENCE</scope>
    <source>
        <strain evidence="1">BCA-696</strain>
    </source>
</reference>
<evidence type="ECO:0000313" key="1">
    <source>
        <dbReference type="EMBL" id="WYW15900.1"/>
    </source>
</evidence>
<proteinExistence type="predicted"/>
<protein>
    <submittedName>
        <fullName evidence="1">Uncharacterized protein</fullName>
    </submittedName>
</protein>
<name>A0ACD5B930_9PSEU</name>
<gene>
    <name evidence="1" type="ORF">LCL61_10065</name>
</gene>
<keyword evidence="2" id="KW-1185">Reference proteome</keyword>
<accession>A0ACD5B930</accession>
<dbReference type="EMBL" id="CP150484">
    <property type="protein sequence ID" value="WYW15900.1"/>
    <property type="molecule type" value="Genomic_DNA"/>
</dbReference>
<dbReference type="Proteomes" id="UP001456344">
    <property type="component" value="Chromosome"/>
</dbReference>
<sequence>MTGENPWQVRVTRLRYQVLSGAPYAHVSPVEWQVAPDSIRMIARERGYVEIPPMFQGCLSFRHAPDRFPPVPAFDHPETGPSKDRERWLRNRIDGKAAVWISVRHAKLSTRHITEIATGEGMTVVADLSDPTDRLLLVSRDPRPPRRPVPVQAGLKRFRYSFLLWLLPLVNFFLCFTGGFIVSASNGYDPETPLVTILIVMAFGLAIPLSFIVTVFPRTTKAGWLAKEFNGSNSVQFPLSTFGISEALAVQVAAHHGYFLIGHTGSRMHGRYLKFAKQV</sequence>
<organism evidence="1 2">
    <name type="scientific">Amycolatopsis coloradensis</name>
    <dbReference type="NCBI Taxonomy" id="76021"/>
    <lineage>
        <taxon>Bacteria</taxon>
        <taxon>Bacillati</taxon>
        <taxon>Actinomycetota</taxon>
        <taxon>Actinomycetes</taxon>
        <taxon>Pseudonocardiales</taxon>
        <taxon>Pseudonocardiaceae</taxon>
        <taxon>Amycolatopsis</taxon>
    </lineage>
</organism>